<dbReference type="SUPFAM" id="SSF110849">
    <property type="entry name" value="ParB/Sulfiredoxin"/>
    <property type="match status" value="1"/>
</dbReference>
<feature type="domain" description="ParB-like N-terminal" evidence="3">
    <location>
        <begin position="37"/>
        <end position="133"/>
    </location>
</feature>
<evidence type="ECO:0000259" key="3">
    <source>
        <dbReference type="SMART" id="SM00470"/>
    </source>
</evidence>
<geneLocation type="plasmid" evidence="6">
    <name>pUR_B4A</name>
</geneLocation>
<dbReference type="InterPro" id="IPR036086">
    <property type="entry name" value="ParB/Sulfiredoxin_sf"/>
</dbReference>
<dbReference type="EMBL" id="KX009061">
    <property type="protein sequence ID" value="ARO45073.1"/>
    <property type="molecule type" value="Genomic_DNA"/>
</dbReference>
<dbReference type="EMBL" id="KX009060">
    <property type="protein sequence ID" value="ARO44968.1"/>
    <property type="molecule type" value="Genomic_DNA"/>
</dbReference>
<dbReference type="InterPro" id="IPR050336">
    <property type="entry name" value="Chromosome_partition/occlusion"/>
</dbReference>
<feature type="region of interest" description="Disordered" evidence="2">
    <location>
        <begin position="236"/>
        <end position="276"/>
    </location>
</feature>
<sequence>MTKDSSMPKKNAFAGAIGKLSDFQRKKPVVHEGELILKISPGQVECKPQIRKKGNPGLTVESLMELGDDIEANGQEQPAIVRKHPNPESGFDYEMVAGERRQRSTAMKGLLLDVVVRELTDAQAKRIQRSENVQREGLTMLEIALALKEDKDELGTLQKVAELWNKGLNWVAERLKYLETMEQDGVGRAAVLSGITADVSVVNDLRRLEQIDRPAADGLLQRAEENPELNLRAEVRSELKRAKTKPSAKTTSEPKRSPKPQPNAAPSPEDLITQLNETVAVQATRIEALENENTYLAKELKELREQMASNWTPEQ</sequence>
<reference evidence="6" key="1">
    <citation type="submission" date="2016-03" db="EMBL/GenBank/DDBJ databases">
        <title>The evolution of Pseudomonas syringae pv. actinidiae in New Zealand.</title>
        <authorList>
            <person name="Taiaroa G."/>
            <person name="Poulter R.T.M."/>
            <person name="Lamont I."/>
            <person name="Stockwell P."/>
            <person name="Butler M.I."/>
        </authorList>
    </citation>
    <scope>NUCLEOTIDE SEQUENCE</scope>
    <source>
        <strain evidence="6">B4A</strain>
        <strain evidence="4">RT594</strain>
        <strain evidence="5">RT652</strain>
        <plasmid evidence="6">pUR_B4A</plasmid>
        <plasmid evidence="4">pUR_RT594</plasmid>
        <plasmid evidence="5">pUR_RT652</plasmid>
    </source>
</reference>
<dbReference type="Gene3D" id="3.90.1530.30">
    <property type="match status" value="1"/>
</dbReference>
<dbReference type="InterPro" id="IPR004437">
    <property type="entry name" value="ParB/RepB/Spo0J"/>
</dbReference>
<dbReference type="InterPro" id="IPR003115">
    <property type="entry name" value="ParB_N"/>
</dbReference>
<dbReference type="RefSeq" id="WP_074321324.1">
    <property type="nucleotide sequence ID" value="NZ_CP017011.1"/>
</dbReference>
<protein>
    <submittedName>
        <fullName evidence="6">Chromosome (Plasmid) partitioning protein ParB</fullName>
    </submittedName>
</protein>
<name>A0A2P0QFJ7_PSESF</name>
<geneLocation type="plasmid" evidence="5">
    <name>pUR_RT652</name>
</geneLocation>
<dbReference type="Gene3D" id="1.10.10.730">
    <property type="entry name" value="KorB DNA-binding domain"/>
    <property type="match status" value="1"/>
</dbReference>
<evidence type="ECO:0000256" key="1">
    <source>
        <dbReference type="ARBA" id="ARBA00006295"/>
    </source>
</evidence>
<dbReference type="PANTHER" id="PTHR33375">
    <property type="entry name" value="CHROMOSOME-PARTITIONING PROTEIN PARB-RELATED"/>
    <property type="match status" value="1"/>
</dbReference>
<dbReference type="GO" id="GO:0007059">
    <property type="term" value="P:chromosome segregation"/>
    <property type="evidence" value="ECO:0007669"/>
    <property type="project" value="TreeGrafter"/>
</dbReference>
<geneLocation type="plasmid" evidence="4">
    <name>pUR_RT594</name>
</geneLocation>
<evidence type="ECO:0000313" key="5">
    <source>
        <dbReference type="EMBL" id="ARO45073.1"/>
    </source>
</evidence>
<proteinExistence type="inferred from homology"/>
<dbReference type="Pfam" id="PF02195">
    <property type="entry name" value="ParB_N"/>
    <property type="match status" value="1"/>
</dbReference>
<keyword evidence="6" id="KW-0614">Plasmid</keyword>
<dbReference type="InterPro" id="IPR042075">
    <property type="entry name" value="KorB_DNA-db"/>
</dbReference>
<dbReference type="PANTHER" id="PTHR33375:SF1">
    <property type="entry name" value="CHROMOSOME-PARTITIONING PROTEIN PARB-RELATED"/>
    <property type="match status" value="1"/>
</dbReference>
<organism evidence="6">
    <name type="scientific">Pseudomonas syringae pv. actinidiae</name>
    <dbReference type="NCBI Taxonomy" id="103796"/>
    <lineage>
        <taxon>Bacteria</taxon>
        <taxon>Pseudomonadati</taxon>
        <taxon>Pseudomonadota</taxon>
        <taxon>Gammaproteobacteria</taxon>
        <taxon>Pseudomonadales</taxon>
        <taxon>Pseudomonadaceae</taxon>
        <taxon>Pseudomonas</taxon>
        <taxon>Pseudomonas syringae</taxon>
    </lineage>
</organism>
<dbReference type="AlphaFoldDB" id="A0A2P0QFJ7"/>
<dbReference type="GO" id="GO:0003677">
    <property type="term" value="F:DNA binding"/>
    <property type="evidence" value="ECO:0007669"/>
    <property type="project" value="InterPro"/>
</dbReference>
<accession>A0A2P0QFJ7</accession>
<evidence type="ECO:0000313" key="4">
    <source>
        <dbReference type="EMBL" id="ARO44968.1"/>
    </source>
</evidence>
<dbReference type="SMART" id="SM00470">
    <property type="entry name" value="ParB"/>
    <property type="match status" value="1"/>
</dbReference>
<evidence type="ECO:0000313" key="6">
    <source>
        <dbReference type="EMBL" id="ARO45164.1"/>
    </source>
</evidence>
<evidence type="ECO:0000256" key="2">
    <source>
        <dbReference type="SAM" id="MobiDB-lite"/>
    </source>
</evidence>
<comment type="similarity">
    <text evidence="1">Belongs to the ParB family.</text>
</comment>
<dbReference type="GO" id="GO:0005694">
    <property type="term" value="C:chromosome"/>
    <property type="evidence" value="ECO:0007669"/>
    <property type="project" value="TreeGrafter"/>
</dbReference>
<dbReference type="NCBIfam" id="TIGR00180">
    <property type="entry name" value="parB_part"/>
    <property type="match status" value="1"/>
</dbReference>
<dbReference type="EMBL" id="KX009062">
    <property type="protein sequence ID" value="ARO45164.1"/>
    <property type="molecule type" value="Genomic_DNA"/>
</dbReference>